<reference evidence="2" key="1">
    <citation type="journal article" date="2019" name="Int. J. Syst. Evol. Microbiol.">
        <title>The Global Catalogue of Microorganisms (GCM) 10K type strain sequencing project: providing services to taxonomists for standard genome sequencing and annotation.</title>
        <authorList>
            <consortium name="The Broad Institute Genomics Platform"/>
            <consortium name="The Broad Institute Genome Sequencing Center for Infectious Disease"/>
            <person name="Wu L."/>
            <person name="Ma J."/>
        </authorList>
    </citation>
    <scope>NUCLEOTIDE SEQUENCE [LARGE SCALE GENOMIC DNA]</scope>
    <source>
        <strain evidence="2">JCM 18077</strain>
    </source>
</reference>
<evidence type="ECO:0000313" key="1">
    <source>
        <dbReference type="EMBL" id="GAA4756226.1"/>
    </source>
</evidence>
<organism evidence="1 2">
    <name type="scientific">Gordonia alkaliphila</name>
    <dbReference type="NCBI Taxonomy" id="1053547"/>
    <lineage>
        <taxon>Bacteria</taxon>
        <taxon>Bacillati</taxon>
        <taxon>Actinomycetota</taxon>
        <taxon>Actinomycetes</taxon>
        <taxon>Mycobacteriales</taxon>
        <taxon>Gordoniaceae</taxon>
        <taxon>Gordonia</taxon>
    </lineage>
</organism>
<dbReference type="RefSeq" id="WP_345314121.1">
    <property type="nucleotide sequence ID" value="NZ_BAABIE010000016.1"/>
</dbReference>
<protein>
    <submittedName>
        <fullName evidence="1">Uncharacterized protein</fullName>
    </submittedName>
</protein>
<keyword evidence="2" id="KW-1185">Reference proteome</keyword>
<dbReference type="EMBL" id="BAABIE010000016">
    <property type="protein sequence ID" value="GAA4756226.1"/>
    <property type="molecule type" value="Genomic_DNA"/>
</dbReference>
<name>A0ABP8ZGJ3_9ACTN</name>
<dbReference type="Proteomes" id="UP001500822">
    <property type="component" value="Unassembled WGS sequence"/>
</dbReference>
<gene>
    <name evidence="1" type="ORF">GCM10023217_30120</name>
</gene>
<comment type="caution">
    <text evidence="1">The sequence shown here is derived from an EMBL/GenBank/DDBJ whole genome shotgun (WGS) entry which is preliminary data.</text>
</comment>
<sequence>MSDRYDPAQAACAVTLPSIDHLAPILLMRDGSFTVARDLTGPEQHACRAWIDDAGDQFRRQNSDLLDQEKNA</sequence>
<evidence type="ECO:0000313" key="2">
    <source>
        <dbReference type="Proteomes" id="UP001500822"/>
    </source>
</evidence>
<accession>A0ABP8ZGJ3</accession>
<proteinExistence type="predicted"/>